<sequence>NYLTDVWKLDVTHAAGILNIWGGICRILPLFFLFFVDALLGNFKMLVISSMSFSVGIGFISMSTPPVLASATGTCKEYEAQCIGHTQKVLFYTGLALVAVGMSGNLVSVRGLLEQQVEDSGKKDARKDVWRIIGFIFVVLTPVIGGIALPYIKPWSLRFGIPAICTGVAMLLFFTGWSNYEKPDPEGSPLTNVCRVFVASTSKISVSFPLDDKDLHNESGQEPRRFTHTRCLRCLEKAAIKLPNSGTGEQVNKSWQLCTVSEVEEAKIAVRMVPMWLTFIAIGIVSSITNTYFVEQANHLNRRIGKWNVPLPVFLLLFTEAKTIYSCLYTTCITGLKKYAPPTGIALAMILSVLCCITAAKIEKRRLNVIRKHDLLDKPDDDIPMSIYWLLFQFFLLAGVDSLSEKGIAAFYQDQAPDSMKEYLNYFSKAVSGLGFMLSVVTVYAVGKISEKGGRQNWFQPTLSRSRLDKYYWVLAVLSSVNFVAFVVVACCYRYKQPQQPDGEAAGAADGGGGGESAYLSCCCW</sequence>
<evidence type="ECO:0000256" key="4">
    <source>
        <dbReference type="ARBA" id="ARBA00022989"/>
    </source>
</evidence>
<dbReference type="GO" id="GO:0022857">
    <property type="term" value="F:transmembrane transporter activity"/>
    <property type="evidence" value="ECO:0007669"/>
    <property type="project" value="InterPro"/>
</dbReference>
<name>A0A2Z7A8G0_9LAMI</name>
<evidence type="ECO:0000256" key="6">
    <source>
        <dbReference type="ARBA" id="ARBA00044504"/>
    </source>
</evidence>
<feature type="transmembrane region" description="Helical" evidence="7">
    <location>
        <begin position="471"/>
        <end position="490"/>
    </location>
</feature>
<feature type="transmembrane region" description="Helical" evidence="7">
    <location>
        <begin position="275"/>
        <end position="293"/>
    </location>
</feature>
<evidence type="ECO:0000256" key="3">
    <source>
        <dbReference type="ARBA" id="ARBA00022692"/>
    </source>
</evidence>
<comment type="similarity">
    <text evidence="2">Belongs to the major facilitator superfamily. Proton-dependent oligopeptide transporter (POT/PTR) (TC 2.A.17) family.</text>
</comment>
<feature type="transmembrane region" description="Helical" evidence="7">
    <location>
        <begin position="344"/>
        <end position="362"/>
    </location>
</feature>
<dbReference type="Pfam" id="PF00854">
    <property type="entry name" value="PTR2"/>
    <property type="match status" value="1"/>
</dbReference>
<organism evidence="8 9">
    <name type="scientific">Dorcoceras hygrometricum</name>
    <dbReference type="NCBI Taxonomy" id="472368"/>
    <lineage>
        <taxon>Eukaryota</taxon>
        <taxon>Viridiplantae</taxon>
        <taxon>Streptophyta</taxon>
        <taxon>Embryophyta</taxon>
        <taxon>Tracheophyta</taxon>
        <taxon>Spermatophyta</taxon>
        <taxon>Magnoliopsida</taxon>
        <taxon>eudicotyledons</taxon>
        <taxon>Gunneridae</taxon>
        <taxon>Pentapetalae</taxon>
        <taxon>asterids</taxon>
        <taxon>lamiids</taxon>
        <taxon>Lamiales</taxon>
        <taxon>Gesneriaceae</taxon>
        <taxon>Didymocarpoideae</taxon>
        <taxon>Trichosporeae</taxon>
        <taxon>Loxocarpinae</taxon>
        <taxon>Dorcoceras</taxon>
    </lineage>
</organism>
<feature type="non-terminal residue" evidence="8">
    <location>
        <position position="1"/>
    </location>
</feature>
<gene>
    <name evidence="8" type="ORF">F511_26386</name>
</gene>
<evidence type="ECO:0000313" key="8">
    <source>
        <dbReference type="EMBL" id="KZV15240.1"/>
    </source>
</evidence>
<dbReference type="GO" id="GO:0016020">
    <property type="term" value="C:membrane"/>
    <property type="evidence" value="ECO:0007669"/>
    <property type="project" value="UniProtKB-SubCell"/>
</dbReference>
<keyword evidence="9" id="KW-1185">Reference proteome</keyword>
<evidence type="ECO:0000256" key="1">
    <source>
        <dbReference type="ARBA" id="ARBA00004141"/>
    </source>
</evidence>
<feature type="transmembrane region" description="Helical" evidence="7">
    <location>
        <begin position="129"/>
        <end position="149"/>
    </location>
</feature>
<keyword evidence="5 7" id="KW-0472">Membrane</keyword>
<reference evidence="8 9" key="1">
    <citation type="journal article" date="2015" name="Proc. Natl. Acad. Sci. U.S.A.">
        <title>The resurrection genome of Boea hygrometrica: A blueprint for survival of dehydration.</title>
        <authorList>
            <person name="Xiao L."/>
            <person name="Yang G."/>
            <person name="Zhang L."/>
            <person name="Yang X."/>
            <person name="Zhao S."/>
            <person name="Ji Z."/>
            <person name="Zhou Q."/>
            <person name="Hu M."/>
            <person name="Wang Y."/>
            <person name="Chen M."/>
            <person name="Xu Y."/>
            <person name="Jin H."/>
            <person name="Xiao X."/>
            <person name="Hu G."/>
            <person name="Bao F."/>
            <person name="Hu Y."/>
            <person name="Wan P."/>
            <person name="Li L."/>
            <person name="Deng X."/>
            <person name="Kuang T."/>
            <person name="Xiang C."/>
            <person name="Zhu J.K."/>
            <person name="Oliver M.J."/>
            <person name="He Y."/>
        </authorList>
    </citation>
    <scope>NUCLEOTIDE SEQUENCE [LARGE SCALE GENOMIC DNA]</scope>
    <source>
        <strain evidence="9">cv. XS01</strain>
    </source>
</reference>
<dbReference type="InterPro" id="IPR000109">
    <property type="entry name" value="POT_fam"/>
</dbReference>
<dbReference type="Gene3D" id="1.20.1250.20">
    <property type="entry name" value="MFS general substrate transporter like domains"/>
    <property type="match status" value="1"/>
</dbReference>
<evidence type="ECO:0000313" key="9">
    <source>
        <dbReference type="Proteomes" id="UP000250235"/>
    </source>
</evidence>
<dbReference type="SUPFAM" id="SSF103473">
    <property type="entry name" value="MFS general substrate transporter"/>
    <property type="match status" value="1"/>
</dbReference>
<feature type="transmembrane region" description="Helical" evidence="7">
    <location>
        <begin position="20"/>
        <end position="40"/>
    </location>
</feature>
<feature type="transmembrane region" description="Helical" evidence="7">
    <location>
        <begin position="155"/>
        <end position="174"/>
    </location>
</feature>
<evidence type="ECO:0000256" key="2">
    <source>
        <dbReference type="ARBA" id="ARBA00005982"/>
    </source>
</evidence>
<keyword evidence="4 7" id="KW-1133">Transmembrane helix</keyword>
<dbReference type="EMBL" id="KV020109">
    <property type="protein sequence ID" value="KZV15240.1"/>
    <property type="molecule type" value="Genomic_DNA"/>
</dbReference>
<feature type="transmembrane region" description="Helical" evidence="7">
    <location>
        <begin position="47"/>
        <end position="69"/>
    </location>
</feature>
<dbReference type="AlphaFoldDB" id="A0A2Z7A8G0"/>
<accession>A0A2Z7A8G0</accession>
<protein>
    <submittedName>
        <fullName evidence="8">Uncharacterized protein</fullName>
    </submittedName>
</protein>
<dbReference type="PANTHER" id="PTHR11654">
    <property type="entry name" value="OLIGOPEPTIDE TRANSPORTER-RELATED"/>
    <property type="match status" value="1"/>
</dbReference>
<feature type="transmembrane region" description="Helical" evidence="7">
    <location>
        <begin position="89"/>
        <end position="108"/>
    </location>
</feature>
<proteinExistence type="inferred from homology"/>
<dbReference type="OrthoDB" id="1181826at2759"/>
<evidence type="ECO:0000256" key="7">
    <source>
        <dbReference type="SAM" id="Phobius"/>
    </source>
</evidence>
<comment type="similarity">
    <text evidence="6">Belongs to the major facilitator superfamily. Phosphate:H(+) symporter (TC 2.A.1.9) family.</text>
</comment>
<comment type="subcellular location">
    <subcellularLocation>
        <location evidence="1">Membrane</location>
        <topology evidence="1">Multi-pass membrane protein</topology>
    </subcellularLocation>
</comment>
<evidence type="ECO:0000256" key="5">
    <source>
        <dbReference type="ARBA" id="ARBA00023136"/>
    </source>
</evidence>
<dbReference type="InterPro" id="IPR036259">
    <property type="entry name" value="MFS_trans_sf"/>
</dbReference>
<dbReference type="Proteomes" id="UP000250235">
    <property type="component" value="Unassembled WGS sequence"/>
</dbReference>
<feature type="transmembrane region" description="Helical" evidence="7">
    <location>
        <begin position="423"/>
        <end position="446"/>
    </location>
</feature>
<keyword evidence="3 7" id="KW-0812">Transmembrane</keyword>